<evidence type="ECO:0000313" key="3">
    <source>
        <dbReference type="Proteomes" id="UP000788426"/>
    </source>
</evidence>
<dbReference type="EMBL" id="JAHXCT010000003">
    <property type="protein sequence ID" value="MBW4769118.1"/>
    <property type="molecule type" value="Genomic_DNA"/>
</dbReference>
<dbReference type="InterPro" id="IPR036378">
    <property type="entry name" value="FAS1_dom_sf"/>
</dbReference>
<name>A0ABS6YC32_9BACT</name>
<feature type="chain" id="PRO_5046582889" evidence="1">
    <location>
        <begin position="18"/>
        <end position="209"/>
    </location>
</feature>
<dbReference type="Proteomes" id="UP000788426">
    <property type="component" value="Unassembled WGS sequence"/>
</dbReference>
<keyword evidence="1" id="KW-0732">Signal</keyword>
<dbReference type="PROSITE" id="PS51257">
    <property type="entry name" value="PROKAR_LIPOPROTEIN"/>
    <property type="match status" value="1"/>
</dbReference>
<evidence type="ECO:0000256" key="1">
    <source>
        <dbReference type="SAM" id="SignalP"/>
    </source>
</evidence>
<reference evidence="2 3" key="1">
    <citation type="submission" date="2021-07" db="EMBL/GenBank/DDBJ databases">
        <title>Genomic diversity and antimicrobial resistance of Prevotella spp. isolated from chronic lung disease airways.</title>
        <authorList>
            <person name="Webb K.A."/>
            <person name="Olagoke O.S."/>
            <person name="Baird T."/>
            <person name="Neill J."/>
            <person name="Pham A."/>
            <person name="Wells T.J."/>
            <person name="Ramsay K.A."/>
            <person name="Bell S.C."/>
            <person name="Sarovich D.S."/>
            <person name="Price E.P."/>
        </authorList>
    </citation>
    <scope>NUCLEOTIDE SEQUENCE [LARGE SCALE GENOMIC DNA]</scope>
    <source>
        <strain evidence="2 3">SCHI0011.S.12</strain>
    </source>
</reference>
<comment type="caution">
    <text evidence="2">The sequence shown here is derived from an EMBL/GenBank/DDBJ whole genome shotgun (WGS) entry which is preliminary data.</text>
</comment>
<dbReference type="SUPFAM" id="SSF82153">
    <property type="entry name" value="FAS1 domain"/>
    <property type="match status" value="1"/>
</dbReference>
<dbReference type="RefSeq" id="WP_044124400.1">
    <property type="nucleotide sequence ID" value="NZ_CALBAQ010000010.1"/>
</dbReference>
<dbReference type="Gene3D" id="2.30.180.10">
    <property type="entry name" value="FAS1 domain"/>
    <property type="match status" value="1"/>
</dbReference>
<protein>
    <submittedName>
        <fullName evidence="2">Fasciclin</fullName>
    </submittedName>
</protein>
<dbReference type="GeneID" id="93182200"/>
<accession>A0ABS6YC32</accession>
<keyword evidence="3" id="KW-1185">Reference proteome</keyword>
<sequence>MKYFFGALSFVASTFMATSCTDYNLIDTGVANGDHQTTMWEYFKTDPYNWDSLRVMAERADLVSVFQGTSSYGKDITFFGITNHSIRRYLYANGLKSVADIPVADCKTFILNSILPKRIMLDDFKTGVKSSDASNPIGTGGETFTMASNNPLWIYTFREDYNNVPNAGPLQIYLVSSSTTKTSHVASSNIQTLTGVVHSLDYNFSLKDF</sequence>
<proteinExistence type="predicted"/>
<gene>
    <name evidence="2" type="ORF">KZO38_05015</name>
</gene>
<evidence type="ECO:0000313" key="2">
    <source>
        <dbReference type="EMBL" id="MBW4769118.1"/>
    </source>
</evidence>
<organism evidence="2 3">
    <name type="scientific">Hoylesella nanceiensis</name>
    <dbReference type="NCBI Taxonomy" id="425941"/>
    <lineage>
        <taxon>Bacteria</taxon>
        <taxon>Pseudomonadati</taxon>
        <taxon>Bacteroidota</taxon>
        <taxon>Bacteroidia</taxon>
        <taxon>Bacteroidales</taxon>
        <taxon>Prevotellaceae</taxon>
        <taxon>Hoylesella</taxon>
    </lineage>
</organism>
<feature type="signal peptide" evidence="1">
    <location>
        <begin position="1"/>
        <end position="17"/>
    </location>
</feature>